<evidence type="ECO:0000259" key="1">
    <source>
        <dbReference type="SMART" id="SM00891"/>
    </source>
</evidence>
<dbReference type="AlphaFoldDB" id="A0A132NT41"/>
<dbReference type="InterPro" id="IPR011335">
    <property type="entry name" value="Restrct_endonuc-II-like"/>
</dbReference>
<dbReference type="Gene3D" id="3.40.50.10130">
    <property type="match status" value="1"/>
</dbReference>
<sequence length="447" mass="49941">MFHSFLYRIYQKCLQPYVQALESRPPATSNFLSMKPSAFVRLISEQLHYQPSSALQEYLRSIDTVYKRTGSFLETETAHPTAVASLSTADLGFIQFSEKEYHARAKLLANSQNKRIRIAIGDAYWNALVSIRSGDVDTQTLSANPHVEMKTSLSQTQFNATLTKLLELKYVFLSKQNKLLLTKKGISVLAKLGHQQHGLERIAESSQSTPDDNHRIDPVTEGVNDCEVKLMLDCRGEGSYARLLPQDIAQYTSIAKLPRGDCLVLANDQPVALIERKTIADLSASFYDGRIQRQLDSSARFPTFLLIEDPQLLLIHEDQLLQAALAEVDKGSVSSVIQSAGAKHTAHIYECLFRSASDPSQRQHTCHSDGANSDFLLTSHPSGCDDWYCLIKNILCNHPPNVAEAVVRVYPCYKSLVLETPSALQQHLLTMGIPREAITHIIELLPY</sequence>
<dbReference type="SUPFAM" id="SSF52980">
    <property type="entry name" value="Restriction endonuclease-like"/>
    <property type="match status" value="1"/>
</dbReference>
<dbReference type="Pfam" id="PF02732">
    <property type="entry name" value="ERCC4"/>
    <property type="match status" value="1"/>
</dbReference>
<feature type="domain" description="ERCC4" evidence="1">
    <location>
        <begin position="229"/>
        <end position="311"/>
    </location>
</feature>
<dbReference type="VEuPathDB" id="GiardiaDB:QR46_2800"/>
<gene>
    <name evidence="2" type="ORF">QR46_2800</name>
</gene>
<organism evidence="2 3">
    <name type="scientific">Giardia duodenalis assemblage B</name>
    <dbReference type="NCBI Taxonomy" id="1394984"/>
    <lineage>
        <taxon>Eukaryota</taxon>
        <taxon>Metamonada</taxon>
        <taxon>Diplomonadida</taxon>
        <taxon>Hexamitidae</taxon>
        <taxon>Giardiinae</taxon>
        <taxon>Giardia</taxon>
    </lineage>
</organism>
<proteinExistence type="predicted"/>
<accession>A0A132NT41</accession>
<dbReference type="SMART" id="SM00891">
    <property type="entry name" value="ERCC4"/>
    <property type="match status" value="1"/>
</dbReference>
<dbReference type="GO" id="GO:0006281">
    <property type="term" value="P:DNA repair"/>
    <property type="evidence" value="ECO:0007669"/>
    <property type="project" value="UniProtKB-ARBA"/>
</dbReference>
<dbReference type="GO" id="GO:0003677">
    <property type="term" value="F:DNA binding"/>
    <property type="evidence" value="ECO:0007669"/>
    <property type="project" value="InterPro"/>
</dbReference>
<reference evidence="2 3" key="1">
    <citation type="journal article" date="2015" name="Mol. Biochem. Parasitol.">
        <title>Identification of polymorphic genes for use in assemblage B genotyping assays through comparative genomics of multiple assemblage B Giardia duodenalis isolates.</title>
        <authorList>
            <person name="Wielinga C."/>
            <person name="Thompson R.C."/>
            <person name="Monis P."/>
            <person name="Ryan U."/>
        </authorList>
    </citation>
    <scope>NUCLEOTIDE SEQUENCE [LARGE SCALE GENOMIC DNA]</scope>
    <source>
        <strain evidence="2 3">BAH15c1</strain>
    </source>
</reference>
<evidence type="ECO:0000313" key="3">
    <source>
        <dbReference type="Proteomes" id="UP000070089"/>
    </source>
</evidence>
<dbReference type="EMBL" id="JXTI01000078">
    <property type="protein sequence ID" value="KWX13227.1"/>
    <property type="molecule type" value="Genomic_DNA"/>
</dbReference>
<dbReference type="InterPro" id="IPR006166">
    <property type="entry name" value="ERCC4_domain"/>
</dbReference>
<name>A0A132NT41_GIAIN</name>
<dbReference type="OrthoDB" id="10257518at2759"/>
<protein>
    <recommendedName>
        <fullName evidence="1">ERCC4 domain-containing protein</fullName>
    </recommendedName>
</protein>
<evidence type="ECO:0000313" key="2">
    <source>
        <dbReference type="EMBL" id="KWX13227.1"/>
    </source>
</evidence>
<dbReference type="GO" id="GO:0004518">
    <property type="term" value="F:nuclease activity"/>
    <property type="evidence" value="ECO:0007669"/>
    <property type="project" value="InterPro"/>
</dbReference>
<dbReference type="Proteomes" id="UP000070089">
    <property type="component" value="Unassembled WGS sequence"/>
</dbReference>
<comment type="caution">
    <text evidence="2">The sequence shown here is derived from an EMBL/GenBank/DDBJ whole genome shotgun (WGS) entry which is preliminary data.</text>
</comment>